<dbReference type="GO" id="GO:0020037">
    <property type="term" value="F:heme binding"/>
    <property type="evidence" value="ECO:0007669"/>
    <property type="project" value="InterPro"/>
</dbReference>
<dbReference type="InterPro" id="IPR017972">
    <property type="entry name" value="Cyt_P450_CS"/>
</dbReference>
<comment type="similarity">
    <text evidence="1">Belongs to the cytochrome P450 family.</text>
</comment>
<dbReference type="CDD" id="cd20625">
    <property type="entry name" value="CYP164-like"/>
    <property type="match status" value="1"/>
</dbReference>
<evidence type="ECO:0000256" key="1">
    <source>
        <dbReference type="ARBA" id="ARBA00010617"/>
    </source>
</evidence>
<evidence type="ECO:0000256" key="5">
    <source>
        <dbReference type="ARBA" id="ARBA00023004"/>
    </source>
</evidence>
<keyword evidence="6" id="KW-0503">Monooxygenase</keyword>
<dbReference type="PANTHER" id="PTHR46696:SF1">
    <property type="entry name" value="CYTOCHROME P450 YJIB-RELATED"/>
    <property type="match status" value="1"/>
</dbReference>
<evidence type="ECO:0000256" key="3">
    <source>
        <dbReference type="ARBA" id="ARBA00022723"/>
    </source>
</evidence>
<evidence type="ECO:0000256" key="4">
    <source>
        <dbReference type="ARBA" id="ARBA00023002"/>
    </source>
</evidence>
<dbReference type="AlphaFoldDB" id="A0A6J6CUE1"/>
<dbReference type="InterPro" id="IPR036396">
    <property type="entry name" value="Cyt_P450_sf"/>
</dbReference>
<dbReference type="Gene3D" id="1.10.630.10">
    <property type="entry name" value="Cytochrome P450"/>
    <property type="match status" value="1"/>
</dbReference>
<keyword evidence="3" id="KW-0479">Metal-binding</keyword>
<dbReference type="FunFam" id="1.10.630.10:FF:000018">
    <property type="entry name" value="Cytochrome P450 monooxygenase"/>
    <property type="match status" value="1"/>
</dbReference>
<dbReference type="GO" id="GO:0004497">
    <property type="term" value="F:monooxygenase activity"/>
    <property type="evidence" value="ECO:0007669"/>
    <property type="project" value="UniProtKB-KW"/>
</dbReference>
<dbReference type="PANTHER" id="PTHR46696">
    <property type="entry name" value="P450, PUTATIVE (EUROFUNG)-RELATED"/>
    <property type="match status" value="1"/>
</dbReference>
<dbReference type="SUPFAM" id="SSF48264">
    <property type="entry name" value="Cytochrome P450"/>
    <property type="match status" value="1"/>
</dbReference>
<sequence>MLNWFGDPIGRLESCSDVAAFAETLRSKPVHKSVTGLLISADYHVCSEVLKSPNWRTRPEANNVFEKLYLGSIADSEKVDPFLDSIISKDGTEHTRIRKLIQPAFTHRVMQSWKSSAEKIAQELVANIPRNTEIDFVEALANPLPLAMICEILGVPLADRDKFTTWGRTLAIIGLDLPRTTQESRELENASEELTTYISRLLSERKLNPQEDLLSVLANAEYEGDKLTDREIVATASFLLIAGFETTVNLLSVGTLVLLENREQLRRVEANHDLVPNLVEEALRVVTPVQYTARTADSNLELSDGTKVRRGQSIVLVLTGANRDSDLFERPDSFDVSRENARKNIAFGYGAHHCIGAQLARLEAETLWSELLQRFPNVTDWQLVGPVTQRAGKTIRGLEHMPMRFGDREAVAK</sequence>
<gene>
    <name evidence="7" type="ORF">UFOPK1591_00253</name>
</gene>
<dbReference type="InterPro" id="IPR001128">
    <property type="entry name" value="Cyt_P450"/>
</dbReference>
<dbReference type="PROSITE" id="PS00086">
    <property type="entry name" value="CYTOCHROME_P450"/>
    <property type="match status" value="1"/>
</dbReference>
<evidence type="ECO:0000256" key="2">
    <source>
        <dbReference type="ARBA" id="ARBA00022617"/>
    </source>
</evidence>
<evidence type="ECO:0000313" key="7">
    <source>
        <dbReference type="EMBL" id="CAB4554039.1"/>
    </source>
</evidence>
<accession>A0A6J6CUE1</accession>
<dbReference type="InterPro" id="IPR002397">
    <property type="entry name" value="Cyt_P450_B"/>
</dbReference>
<reference evidence="7" key="1">
    <citation type="submission" date="2020-05" db="EMBL/GenBank/DDBJ databases">
        <authorList>
            <person name="Chiriac C."/>
            <person name="Salcher M."/>
            <person name="Ghai R."/>
            <person name="Kavagutti S V."/>
        </authorList>
    </citation>
    <scope>NUCLEOTIDE SEQUENCE</scope>
</reference>
<dbReference type="GO" id="GO:0016705">
    <property type="term" value="F:oxidoreductase activity, acting on paired donors, with incorporation or reduction of molecular oxygen"/>
    <property type="evidence" value="ECO:0007669"/>
    <property type="project" value="InterPro"/>
</dbReference>
<keyword evidence="2" id="KW-0349">Heme</keyword>
<keyword evidence="5" id="KW-0408">Iron</keyword>
<dbReference type="GO" id="GO:0005506">
    <property type="term" value="F:iron ion binding"/>
    <property type="evidence" value="ECO:0007669"/>
    <property type="project" value="InterPro"/>
</dbReference>
<evidence type="ECO:0000256" key="6">
    <source>
        <dbReference type="ARBA" id="ARBA00023033"/>
    </source>
</evidence>
<dbReference type="EMBL" id="CAEZTD010000011">
    <property type="protein sequence ID" value="CAB4554039.1"/>
    <property type="molecule type" value="Genomic_DNA"/>
</dbReference>
<dbReference type="PRINTS" id="PR00359">
    <property type="entry name" value="BP450"/>
</dbReference>
<proteinExistence type="inferred from homology"/>
<dbReference type="Pfam" id="PF00067">
    <property type="entry name" value="p450"/>
    <property type="match status" value="1"/>
</dbReference>
<protein>
    <submittedName>
        <fullName evidence="7">Unannotated protein</fullName>
    </submittedName>
</protein>
<dbReference type="PRINTS" id="PR00385">
    <property type="entry name" value="P450"/>
</dbReference>
<keyword evidence="4" id="KW-0560">Oxidoreductase</keyword>
<organism evidence="7">
    <name type="scientific">freshwater metagenome</name>
    <dbReference type="NCBI Taxonomy" id="449393"/>
    <lineage>
        <taxon>unclassified sequences</taxon>
        <taxon>metagenomes</taxon>
        <taxon>ecological metagenomes</taxon>
    </lineage>
</organism>
<name>A0A6J6CUE1_9ZZZZ</name>